<reference evidence="1 2" key="1">
    <citation type="journal article" date="2013" name="BMC Genomics">
        <title>Reconstruction of the lipid metabolism for the microalga Monoraphidium neglectum from its genome sequence reveals characteristics suitable for biofuel production.</title>
        <authorList>
            <person name="Bogen C."/>
            <person name="Al-Dilaimi A."/>
            <person name="Albersmeier A."/>
            <person name="Wichmann J."/>
            <person name="Grundmann M."/>
            <person name="Rupp O."/>
            <person name="Lauersen K.J."/>
            <person name="Blifernez-Klassen O."/>
            <person name="Kalinowski J."/>
            <person name="Goesmann A."/>
            <person name="Mussgnug J.H."/>
            <person name="Kruse O."/>
        </authorList>
    </citation>
    <scope>NUCLEOTIDE SEQUENCE [LARGE SCALE GENOMIC DNA]</scope>
    <source>
        <strain evidence="1 2">SAG 48.87</strain>
    </source>
</reference>
<keyword evidence="2" id="KW-1185">Reference proteome</keyword>
<dbReference type="GeneID" id="25737680"/>
<evidence type="ECO:0000313" key="2">
    <source>
        <dbReference type="Proteomes" id="UP000054498"/>
    </source>
</evidence>
<proteinExistence type="predicted"/>
<name>A0A0D2MRY8_9CHLO</name>
<dbReference type="OrthoDB" id="543317at2759"/>
<gene>
    <name evidence="1" type="ORF">MNEG_4803</name>
</gene>
<dbReference type="AlphaFoldDB" id="A0A0D2MRY8"/>
<sequence length="206" mass="22900">MCPGNLLINGGFELPNTEALPTEKYDPNKNSCWGWYYGKSVPGWYVVRPDGQRCVTVDWMGDGVIEVARAALTRPVEGRQYGELLPNATGAYCQDVAVTKGAKYKLSWWYGRLVAKAPTDGKNFKKGDMTVFWTSADAAGFKLLQTMNTRDWPMDNSTGIYQPIWKEYKVEFTAPEDKITLAFINGIRSSVCACGSLIDAICLQKA</sequence>
<dbReference type="KEGG" id="mng:MNEG_4803"/>
<dbReference type="EMBL" id="KK100903">
    <property type="protein sequence ID" value="KIZ03157.1"/>
    <property type="molecule type" value="Genomic_DNA"/>
</dbReference>
<accession>A0A0D2MRY8</accession>
<evidence type="ECO:0000313" key="1">
    <source>
        <dbReference type="EMBL" id="KIZ03157.1"/>
    </source>
</evidence>
<dbReference type="RefSeq" id="XP_013902176.1">
    <property type="nucleotide sequence ID" value="XM_014046722.1"/>
</dbReference>
<protein>
    <submittedName>
        <fullName evidence="1">Uncharacterized protein</fullName>
    </submittedName>
</protein>
<dbReference type="Proteomes" id="UP000054498">
    <property type="component" value="Unassembled WGS sequence"/>
</dbReference>
<dbReference type="Gene3D" id="2.60.120.260">
    <property type="entry name" value="Galactose-binding domain-like"/>
    <property type="match status" value="1"/>
</dbReference>
<organism evidence="1 2">
    <name type="scientific">Monoraphidium neglectum</name>
    <dbReference type="NCBI Taxonomy" id="145388"/>
    <lineage>
        <taxon>Eukaryota</taxon>
        <taxon>Viridiplantae</taxon>
        <taxon>Chlorophyta</taxon>
        <taxon>core chlorophytes</taxon>
        <taxon>Chlorophyceae</taxon>
        <taxon>CS clade</taxon>
        <taxon>Sphaeropleales</taxon>
        <taxon>Selenastraceae</taxon>
        <taxon>Monoraphidium</taxon>
    </lineage>
</organism>